<dbReference type="Gene3D" id="3.30.420.10">
    <property type="entry name" value="Ribonuclease H-like superfamily/Ribonuclease H"/>
    <property type="match status" value="1"/>
</dbReference>
<dbReference type="InterPro" id="IPR036397">
    <property type="entry name" value="RNaseH_sf"/>
</dbReference>
<feature type="domain" description="RNase H type-1" evidence="1">
    <location>
        <begin position="8"/>
        <end position="124"/>
    </location>
</feature>
<organism evidence="2 3">
    <name type="scientific">Rhizophagus irregularis</name>
    <dbReference type="NCBI Taxonomy" id="588596"/>
    <lineage>
        <taxon>Eukaryota</taxon>
        <taxon>Fungi</taxon>
        <taxon>Fungi incertae sedis</taxon>
        <taxon>Mucoromycota</taxon>
        <taxon>Glomeromycotina</taxon>
        <taxon>Glomeromycetes</taxon>
        <taxon>Glomerales</taxon>
        <taxon>Glomeraceae</taxon>
        <taxon>Rhizophagus</taxon>
    </lineage>
</organism>
<dbReference type="Proteomes" id="UP000234323">
    <property type="component" value="Unassembled WGS sequence"/>
</dbReference>
<dbReference type="GO" id="GO:0003676">
    <property type="term" value="F:nucleic acid binding"/>
    <property type="evidence" value="ECO:0007669"/>
    <property type="project" value="InterPro"/>
</dbReference>
<accession>A0A2I1HP69</accession>
<dbReference type="EMBL" id="LLXI01004475">
    <property type="protein sequence ID" value="PKY60662.1"/>
    <property type="molecule type" value="Genomic_DNA"/>
</dbReference>
<keyword evidence="3" id="KW-1185">Reference proteome</keyword>
<dbReference type="InterPro" id="IPR012337">
    <property type="entry name" value="RNaseH-like_sf"/>
</dbReference>
<evidence type="ECO:0000259" key="1">
    <source>
        <dbReference type="PROSITE" id="PS50879"/>
    </source>
</evidence>
<name>A0A2I1HP69_9GLOM</name>
<sequence length="163" mass="18571">MALAWIALNDEEYIFESFSSGLPACFPSAGRSELYALLLDLRALCSDSFTTIMTDCAQLISLWNRFINAPFSSKLLQQPNYLIWLFIRYLILDRNLKITLSKVLAHSDNALNNQVDVLAKDAHSYMQLTFSPSAFINAPCILLFDSLPIDMNIWHFIRSVREA</sequence>
<gene>
    <name evidence="2" type="ORF">RhiirA4_484618</name>
</gene>
<dbReference type="AlphaFoldDB" id="A0A2I1HP69"/>
<reference evidence="2 3" key="1">
    <citation type="submission" date="2015-10" db="EMBL/GenBank/DDBJ databases">
        <title>Genome analyses suggest a sexual origin of heterokaryosis in a supposedly ancient asexual fungus.</title>
        <authorList>
            <person name="Ropars J."/>
            <person name="Sedzielewska K."/>
            <person name="Noel J."/>
            <person name="Charron P."/>
            <person name="Farinelli L."/>
            <person name="Marton T."/>
            <person name="Kruger M."/>
            <person name="Pelin A."/>
            <person name="Brachmann A."/>
            <person name="Corradi N."/>
        </authorList>
    </citation>
    <scope>NUCLEOTIDE SEQUENCE [LARGE SCALE GENOMIC DNA]</scope>
    <source>
        <strain evidence="2 3">A4</strain>
    </source>
</reference>
<evidence type="ECO:0000313" key="2">
    <source>
        <dbReference type="EMBL" id="PKY60662.1"/>
    </source>
</evidence>
<evidence type="ECO:0000313" key="3">
    <source>
        <dbReference type="Proteomes" id="UP000234323"/>
    </source>
</evidence>
<dbReference type="SUPFAM" id="SSF53098">
    <property type="entry name" value="Ribonuclease H-like"/>
    <property type="match status" value="1"/>
</dbReference>
<protein>
    <recommendedName>
        <fullName evidence="1">RNase H type-1 domain-containing protein</fullName>
    </recommendedName>
</protein>
<dbReference type="Pfam" id="PF00075">
    <property type="entry name" value="RNase_H"/>
    <property type="match status" value="1"/>
</dbReference>
<dbReference type="PROSITE" id="PS50879">
    <property type="entry name" value="RNASE_H_1"/>
    <property type="match status" value="1"/>
</dbReference>
<proteinExistence type="predicted"/>
<dbReference type="GO" id="GO:0004523">
    <property type="term" value="F:RNA-DNA hybrid ribonuclease activity"/>
    <property type="evidence" value="ECO:0007669"/>
    <property type="project" value="InterPro"/>
</dbReference>
<dbReference type="InterPro" id="IPR002156">
    <property type="entry name" value="RNaseH_domain"/>
</dbReference>
<comment type="caution">
    <text evidence="2">The sequence shown here is derived from an EMBL/GenBank/DDBJ whole genome shotgun (WGS) entry which is preliminary data.</text>
</comment>